<keyword evidence="2" id="KW-1133">Transmembrane helix</keyword>
<keyword evidence="4" id="KW-1185">Reference proteome</keyword>
<dbReference type="EMBL" id="JACHBR010000001">
    <property type="protein sequence ID" value="MBB5628326.1"/>
    <property type="molecule type" value="Genomic_DNA"/>
</dbReference>
<comment type="caution">
    <text evidence="3">The sequence shown here is derived from an EMBL/GenBank/DDBJ whole genome shotgun (WGS) entry which is preliminary data.</text>
</comment>
<accession>A0A7W9DRA1</accession>
<proteinExistence type="predicted"/>
<dbReference type="Pfam" id="PF09490">
    <property type="entry name" value="CbtA"/>
    <property type="match status" value="1"/>
</dbReference>
<dbReference type="RefSeq" id="WP_184612861.1">
    <property type="nucleotide sequence ID" value="NZ_BOOS01000064.1"/>
</dbReference>
<keyword evidence="2" id="KW-0812">Transmembrane</keyword>
<dbReference type="InterPro" id="IPR012666">
    <property type="entry name" value="CbtA_put"/>
</dbReference>
<evidence type="ECO:0000256" key="2">
    <source>
        <dbReference type="SAM" id="Phobius"/>
    </source>
</evidence>
<feature type="region of interest" description="Disordered" evidence="1">
    <location>
        <begin position="44"/>
        <end position="74"/>
    </location>
</feature>
<protein>
    <recommendedName>
        <fullName evidence="5">CbtA family protein</fullName>
    </recommendedName>
</protein>
<evidence type="ECO:0000313" key="3">
    <source>
        <dbReference type="EMBL" id="MBB5628326.1"/>
    </source>
</evidence>
<feature type="compositionally biased region" description="Basic and acidic residues" evidence="1">
    <location>
        <begin position="62"/>
        <end position="72"/>
    </location>
</feature>
<feature type="transmembrane region" description="Helical" evidence="2">
    <location>
        <begin position="186"/>
        <end position="205"/>
    </location>
</feature>
<evidence type="ECO:0000313" key="4">
    <source>
        <dbReference type="Proteomes" id="UP000588112"/>
    </source>
</evidence>
<name>A0A7W9DRA1_9ACTN</name>
<keyword evidence="2" id="KW-0472">Membrane</keyword>
<reference evidence="3 4" key="1">
    <citation type="submission" date="2020-08" db="EMBL/GenBank/DDBJ databases">
        <title>Sequencing the genomes of 1000 actinobacteria strains.</title>
        <authorList>
            <person name="Klenk H.-P."/>
        </authorList>
    </citation>
    <scope>NUCLEOTIDE SEQUENCE [LARGE SCALE GENOMIC DNA]</scope>
    <source>
        <strain evidence="3 4">DSM 45790</strain>
    </source>
</reference>
<dbReference type="Proteomes" id="UP000588112">
    <property type="component" value="Unassembled WGS sequence"/>
</dbReference>
<feature type="transmembrane region" description="Helical" evidence="2">
    <location>
        <begin position="115"/>
        <end position="134"/>
    </location>
</feature>
<feature type="transmembrane region" description="Helical" evidence="2">
    <location>
        <begin position="80"/>
        <end position="103"/>
    </location>
</feature>
<gene>
    <name evidence="3" type="ORF">BJ981_004025</name>
</gene>
<dbReference type="AlphaFoldDB" id="A0A7W9DRA1"/>
<organism evidence="3 4">
    <name type="scientific">Sphaerisporangium krabiense</name>
    <dbReference type="NCBI Taxonomy" id="763782"/>
    <lineage>
        <taxon>Bacteria</taxon>
        <taxon>Bacillati</taxon>
        <taxon>Actinomycetota</taxon>
        <taxon>Actinomycetes</taxon>
        <taxon>Streptosporangiales</taxon>
        <taxon>Streptosporangiaceae</taxon>
        <taxon>Sphaerisporangium</taxon>
    </lineage>
</organism>
<evidence type="ECO:0000256" key="1">
    <source>
        <dbReference type="SAM" id="MobiDB-lite"/>
    </source>
</evidence>
<sequence>MVRNLLVRGMLAGLAAAALALVFAWVFGEPQVAGAIAVEESGGGGHAAPAPAVPGTGSGETTGHDHDDEGPVSRDVQSTVGLATGLGVFGVAVGGLFALAFAFAHGRLGALGARATAALLALGAFVAVELVPFLKYPANPPAVGDPATISRRTVLHLATLVISALLAVAAVHLGRLLAARHGAWNATLLAVAAYLAAVIVTYLLMPAVDEVPSDFPATLLWRFRLASLGIQAIMWSGIGLTFGVLAERALAPRRALATAA</sequence>
<feature type="transmembrane region" description="Helical" evidence="2">
    <location>
        <begin position="225"/>
        <end position="246"/>
    </location>
</feature>
<feature type="transmembrane region" description="Helical" evidence="2">
    <location>
        <begin position="154"/>
        <end position="174"/>
    </location>
</feature>
<evidence type="ECO:0008006" key="5">
    <source>
        <dbReference type="Google" id="ProtNLM"/>
    </source>
</evidence>